<keyword evidence="1" id="KW-0862">Zinc</keyword>
<dbReference type="InterPro" id="IPR025410">
    <property type="entry name" value="Lant_dehyd"/>
</dbReference>
<dbReference type="Gene3D" id="1.50.10.10">
    <property type="match status" value="1"/>
</dbReference>
<dbReference type="AlphaFoldDB" id="A0A401ZGH6"/>
<gene>
    <name evidence="3" type="ORF">KDAU_32960</name>
</gene>
<accession>A0A401ZGH6</accession>
<reference evidence="4" key="1">
    <citation type="submission" date="2018-12" db="EMBL/GenBank/DDBJ databases">
        <title>Tengunoibacter tsumagoiensis gen. nov., sp. nov., Dictyobacter kobayashii sp. nov., D. alpinus sp. nov., and D. joshuensis sp. nov. and description of Dictyobacteraceae fam. nov. within the order Ktedonobacterales isolated from Tengu-no-mugimeshi.</title>
        <authorList>
            <person name="Wang C.M."/>
            <person name="Zheng Y."/>
            <person name="Sakai Y."/>
            <person name="Toyoda A."/>
            <person name="Minakuchi Y."/>
            <person name="Abe K."/>
            <person name="Yokota A."/>
            <person name="Yabe S."/>
        </authorList>
    </citation>
    <scope>NUCLEOTIDE SEQUENCE [LARGE SCALE GENOMIC DNA]</scope>
    <source>
        <strain evidence="4">S-27</strain>
    </source>
</reference>
<dbReference type="Pfam" id="PF05147">
    <property type="entry name" value="LANC_like"/>
    <property type="match status" value="1"/>
</dbReference>
<dbReference type="PIRSF" id="PIRSF037228">
    <property type="entry name" value="Lant_mod_RumM"/>
    <property type="match status" value="1"/>
</dbReference>
<feature type="binding site" evidence="1">
    <location>
        <position position="936"/>
    </location>
    <ligand>
        <name>Zn(2+)</name>
        <dbReference type="ChEBI" id="CHEBI:29105"/>
    </ligand>
</feature>
<dbReference type="SMART" id="SM01260">
    <property type="entry name" value="LANC_like"/>
    <property type="match status" value="1"/>
</dbReference>
<comment type="caution">
    <text evidence="3">The sequence shown here is derived from an EMBL/GenBank/DDBJ whole genome shotgun (WGS) entry which is preliminary data.</text>
</comment>
<feature type="binding site" evidence="1">
    <location>
        <position position="891"/>
    </location>
    <ligand>
        <name>Zn(2+)</name>
        <dbReference type="ChEBI" id="CHEBI:29105"/>
    </ligand>
</feature>
<dbReference type="OrthoDB" id="9148343at2"/>
<evidence type="ECO:0000313" key="3">
    <source>
        <dbReference type="EMBL" id="GCE05967.1"/>
    </source>
</evidence>
<dbReference type="EMBL" id="BIFQ01000001">
    <property type="protein sequence ID" value="GCE05967.1"/>
    <property type="molecule type" value="Genomic_DNA"/>
</dbReference>
<keyword evidence="4" id="KW-1185">Reference proteome</keyword>
<dbReference type="GO" id="GO:0005886">
    <property type="term" value="C:plasma membrane"/>
    <property type="evidence" value="ECO:0007669"/>
    <property type="project" value="TreeGrafter"/>
</dbReference>
<dbReference type="InterPro" id="IPR012341">
    <property type="entry name" value="6hp_glycosidase-like_sf"/>
</dbReference>
<protein>
    <submittedName>
        <fullName evidence="3">Lanthionine synthetase</fullName>
    </submittedName>
</protein>
<feature type="domain" description="Lantibiotic biosynthesis protein dehydration" evidence="2">
    <location>
        <begin position="157"/>
        <end position="547"/>
    </location>
</feature>
<dbReference type="GO" id="GO:0046872">
    <property type="term" value="F:metal ion binding"/>
    <property type="evidence" value="ECO:0007669"/>
    <property type="project" value="UniProtKB-KW"/>
</dbReference>
<dbReference type="RefSeq" id="WP_160145911.1">
    <property type="nucleotide sequence ID" value="NZ_BIFQ01000001.1"/>
</dbReference>
<dbReference type="PANTHER" id="PTHR12736">
    <property type="entry name" value="LANC-LIKE PROTEIN"/>
    <property type="match status" value="1"/>
</dbReference>
<dbReference type="NCBIfam" id="TIGR03897">
    <property type="entry name" value="lanti_2_LanM"/>
    <property type="match status" value="1"/>
</dbReference>
<name>A0A401ZGH6_9CHLR</name>
<dbReference type="GO" id="GO:0005975">
    <property type="term" value="P:carbohydrate metabolic process"/>
    <property type="evidence" value="ECO:0007669"/>
    <property type="project" value="InterPro"/>
</dbReference>
<dbReference type="SUPFAM" id="SSF158745">
    <property type="entry name" value="LanC-like"/>
    <property type="match status" value="1"/>
</dbReference>
<dbReference type="Proteomes" id="UP000287224">
    <property type="component" value="Unassembled WGS sequence"/>
</dbReference>
<evidence type="ECO:0000259" key="2">
    <source>
        <dbReference type="Pfam" id="PF13575"/>
    </source>
</evidence>
<dbReference type="Pfam" id="PF13575">
    <property type="entry name" value="DUF4135"/>
    <property type="match status" value="1"/>
</dbReference>
<sequence length="1020" mass="113186">MPLPQSGVHVPRPDRLPGIPPRATWEATLREYLLSVAALAAEADTPDKKQWDFIDPAIPYPFEEILAPFVAVAWQQYVERAGPAYARLTIQAHTTLQRHLLQVLTSFSVQVLHSEFTRVCTQEHHFAGEQPVDESVLYLCFIKHLYHGGLTACFRSYPVLARLLATTCDLWADANVDFLRRLENDWGDLQQTFGADRVAGPVTMIQPALSEPHNGRRTVMALTFASGYQLVYKPTNIGLEESFNRLLLWCNESGITPSFKVLTSINRDQYGWVEFVEYKPCQDQQELQRYYQRVGMLLCLVYLLGGVNCTHEHIIACGEHPVLVDTGMLMHAYACPDHQNTQVRERCSDWEEQDYSVLHTGFLTNWQSFPTAAQVSDVSTLGTGSKHALLEQKNKQVSSQEHHIALKYGCLKPREHLNVPLLPTGESANWEEHRKDISAGFHRCYLLLLAEQSALSSPDGPFQQFKRQSVRFIYRQAQAYNALLPKLLAPESLCSDINHRAVLVNLNRDVLPVEYHLWEKKSNSVWRAVCASEQQALLQGDIPFFSTYPDSTALTAIDGQEIAHCFHQLAFNLMQARLKALSYSDMQKQSGYIAGALHAVSCLRSDDRTQVKAHAASAELTEHELVIEALRIADELARQAIDLQDGSVTWLTTMFLQRSQRYQLQPMKYSLFDGTSGVALFLAAAARISNRASYRDLALAAVQPICQRIHSHGDMLLREIGIGGAVGLGSIVYAFTRISQFINEPQLLVDARMAAGLMKAEHIVNDQVLDIIAGAAGTIPGLLALYDASGDQEILELACLCAQHLMKARTMSSAGCLAWPTLGGKHCTGFAHGIAGIAYALTRLYAITHDADLLSAAREALIYEDCAFIAEVGNWPDVLGASKSMVMTAWCHGAPGIGLARLGGLPVLDTTRIRADIEVALRTTQSFPQGLLDFLCCGNLGRAEFLFTAGHLLTRPELIQDALGNTRSLIARARLRGSFHLNGALPGLSIPKFFHGTAGIGYTFLRMAYPHMFPSVLLWQ</sequence>
<dbReference type="PRINTS" id="PR01950">
    <property type="entry name" value="LANCSUPER"/>
</dbReference>
<dbReference type="CDD" id="cd04792">
    <property type="entry name" value="LanM-like"/>
    <property type="match status" value="1"/>
</dbReference>
<keyword evidence="1" id="KW-0479">Metal-binding</keyword>
<proteinExistence type="predicted"/>
<evidence type="ECO:0000313" key="4">
    <source>
        <dbReference type="Proteomes" id="UP000287224"/>
    </source>
</evidence>
<dbReference type="GO" id="GO:0031179">
    <property type="term" value="P:peptide modification"/>
    <property type="evidence" value="ECO:0007669"/>
    <property type="project" value="InterPro"/>
</dbReference>
<evidence type="ECO:0000256" key="1">
    <source>
        <dbReference type="PIRSR" id="PIRSR607822-1"/>
    </source>
</evidence>
<dbReference type="PANTHER" id="PTHR12736:SF7">
    <property type="entry name" value="LANC-LIKE PROTEIN 3"/>
    <property type="match status" value="1"/>
</dbReference>
<organism evidence="3 4">
    <name type="scientific">Dictyobacter aurantiacus</name>
    <dbReference type="NCBI Taxonomy" id="1936993"/>
    <lineage>
        <taxon>Bacteria</taxon>
        <taxon>Bacillati</taxon>
        <taxon>Chloroflexota</taxon>
        <taxon>Ktedonobacteria</taxon>
        <taxon>Ktedonobacterales</taxon>
        <taxon>Dictyobacteraceae</taxon>
        <taxon>Dictyobacter</taxon>
    </lineage>
</organism>
<dbReference type="InterPro" id="IPR017146">
    <property type="entry name" value="Lanti_2_LanM"/>
</dbReference>
<dbReference type="InterPro" id="IPR007822">
    <property type="entry name" value="LANC-like"/>
</dbReference>